<name>A0A8S1WZR6_9CILI</name>
<evidence type="ECO:0000313" key="2">
    <source>
        <dbReference type="EMBL" id="CAD8194020.1"/>
    </source>
</evidence>
<proteinExistence type="predicted"/>
<keyword evidence="1" id="KW-0472">Membrane</keyword>
<dbReference type="OrthoDB" id="10043504at2759"/>
<dbReference type="EMBL" id="CAJJDO010000105">
    <property type="protein sequence ID" value="CAD8194020.1"/>
    <property type="molecule type" value="Genomic_DNA"/>
</dbReference>
<organism evidence="2 3">
    <name type="scientific">Paramecium pentaurelia</name>
    <dbReference type="NCBI Taxonomy" id="43138"/>
    <lineage>
        <taxon>Eukaryota</taxon>
        <taxon>Sar</taxon>
        <taxon>Alveolata</taxon>
        <taxon>Ciliophora</taxon>
        <taxon>Intramacronucleata</taxon>
        <taxon>Oligohymenophorea</taxon>
        <taxon>Peniculida</taxon>
        <taxon>Parameciidae</taxon>
        <taxon>Paramecium</taxon>
    </lineage>
</organism>
<evidence type="ECO:0000313" key="3">
    <source>
        <dbReference type="Proteomes" id="UP000689195"/>
    </source>
</evidence>
<keyword evidence="1" id="KW-1133">Transmembrane helix</keyword>
<comment type="caution">
    <text evidence="2">The sequence shown here is derived from an EMBL/GenBank/DDBJ whole genome shotgun (WGS) entry which is preliminary data.</text>
</comment>
<dbReference type="AlphaFoldDB" id="A0A8S1WZR6"/>
<accession>A0A8S1WZR6</accession>
<keyword evidence="3" id="KW-1185">Reference proteome</keyword>
<dbReference type="Proteomes" id="UP000689195">
    <property type="component" value="Unassembled WGS sequence"/>
</dbReference>
<evidence type="ECO:0000256" key="1">
    <source>
        <dbReference type="SAM" id="Phobius"/>
    </source>
</evidence>
<keyword evidence="1" id="KW-0812">Transmembrane</keyword>
<feature type="transmembrane region" description="Helical" evidence="1">
    <location>
        <begin position="112"/>
        <end position="131"/>
    </location>
</feature>
<protein>
    <submittedName>
        <fullName evidence="2">Uncharacterized protein</fullName>
    </submittedName>
</protein>
<feature type="transmembrane region" description="Helical" evidence="1">
    <location>
        <begin position="85"/>
        <end position="106"/>
    </location>
</feature>
<sequence length="137" mass="17022">MHRKQKQRCDNLIDNFNKQVENVEQFFNQKWESDKNIDYVKKERFVLLNSQLIVDFLNSKIKFNEYKKLITTVIYNRLNNQLIRLIIYINNYNYTSFNILIIKYILNKYHHLIIMYGQIILTRYQLYYIYYSQVINK</sequence>
<gene>
    <name evidence="2" type="ORF">PPENT_87.1.T1050176</name>
</gene>
<reference evidence="2" key="1">
    <citation type="submission" date="2021-01" db="EMBL/GenBank/DDBJ databases">
        <authorList>
            <consortium name="Genoscope - CEA"/>
            <person name="William W."/>
        </authorList>
    </citation>
    <scope>NUCLEOTIDE SEQUENCE</scope>
</reference>